<evidence type="ECO:0000313" key="2">
    <source>
        <dbReference type="EMBL" id="RKG30471.1"/>
    </source>
</evidence>
<organism evidence="2 3">
    <name type="scientific">Acinetobacter guerrae</name>
    <dbReference type="NCBI Taxonomy" id="1843371"/>
    <lineage>
        <taxon>Bacteria</taxon>
        <taxon>Pseudomonadati</taxon>
        <taxon>Pseudomonadota</taxon>
        <taxon>Gammaproteobacteria</taxon>
        <taxon>Moraxellales</taxon>
        <taxon>Moraxellaceae</taxon>
        <taxon>Acinetobacter</taxon>
    </lineage>
</organism>
<keyword evidence="1" id="KW-1133">Transmembrane helix</keyword>
<dbReference type="PANTHER" id="PTHR34989">
    <property type="entry name" value="PROTEIN HDED"/>
    <property type="match status" value="1"/>
</dbReference>
<feature type="transmembrane region" description="Helical" evidence="1">
    <location>
        <begin position="157"/>
        <end position="178"/>
    </location>
</feature>
<dbReference type="PANTHER" id="PTHR34989:SF1">
    <property type="entry name" value="PROTEIN HDED"/>
    <property type="match status" value="1"/>
</dbReference>
<keyword evidence="1" id="KW-0812">Transmembrane</keyword>
<protein>
    <submittedName>
        <fullName evidence="2">HdeD family acid-resistance protein</fullName>
    </submittedName>
</protein>
<dbReference type="AlphaFoldDB" id="A0A3A8ENM8"/>
<dbReference type="GO" id="GO:0005886">
    <property type="term" value="C:plasma membrane"/>
    <property type="evidence" value="ECO:0007669"/>
    <property type="project" value="TreeGrafter"/>
</dbReference>
<evidence type="ECO:0000313" key="3">
    <source>
        <dbReference type="Proteomes" id="UP000269001"/>
    </source>
</evidence>
<gene>
    <name evidence="2" type="ORF">D7V21_15825</name>
</gene>
<dbReference type="Pfam" id="PF03729">
    <property type="entry name" value="DUF308"/>
    <property type="match status" value="2"/>
</dbReference>
<comment type="caution">
    <text evidence="2">The sequence shown here is derived from an EMBL/GenBank/DDBJ whole genome shotgun (WGS) entry which is preliminary data.</text>
</comment>
<evidence type="ECO:0000256" key="1">
    <source>
        <dbReference type="SAM" id="Phobius"/>
    </source>
</evidence>
<keyword evidence="1" id="KW-0472">Membrane</keyword>
<sequence length="265" mass="29052">MLKCCCKTNSCTSNRSSHELPYHNAECGFPRLVSQADWKAFLWRGIVAVILAALAWLMPAEAVLTLTIVFGAYSFADGVLGLWSGYKNMRQGESWGWLIFSGLLGIATGLIVLVSPFVATLVLTVFLWTMVAFWSITSGVMEIVAAFRLRKEIEGEWLLVLSGVISILLGAAVTWVLFTTPAGSIMALGWLLGVYAAIFGVTMILLALKLRKVSASDDTLGPKLQPLKTRERRPGTSQDLAAFKKREAALRQPTFRCRIIGSAYK</sequence>
<feature type="transmembrane region" description="Helical" evidence="1">
    <location>
        <begin position="125"/>
        <end position="145"/>
    </location>
</feature>
<name>A0A3A8ENM8_9GAMM</name>
<feature type="transmembrane region" description="Helical" evidence="1">
    <location>
        <begin position="64"/>
        <end position="83"/>
    </location>
</feature>
<feature type="transmembrane region" description="Helical" evidence="1">
    <location>
        <begin position="184"/>
        <end position="208"/>
    </location>
</feature>
<proteinExistence type="predicted"/>
<accession>A0A3A8ENM8</accession>
<reference evidence="2 3" key="1">
    <citation type="submission" date="2018-09" db="EMBL/GenBank/DDBJ databases">
        <title>The draft genome of Acinetobacter spp. strains.</title>
        <authorList>
            <person name="Qin J."/>
            <person name="Feng Y."/>
            <person name="Zong Z."/>
        </authorList>
    </citation>
    <scope>NUCLEOTIDE SEQUENCE [LARGE SCALE GENOMIC DNA]</scope>
    <source>
        <strain evidence="2 3">WCHAc060096</strain>
    </source>
</reference>
<feature type="transmembrane region" description="Helical" evidence="1">
    <location>
        <begin position="95"/>
        <end position="119"/>
    </location>
</feature>
<dbReference type="InterPro" id="IPR005325">
    <property type="entry name" value="DUF308_memb"/>
</dbReference>
<dbReference type="Proteomes" id="UP000269001">
    <property type="component" value="Unassembled WGS sequence"/>
</dbReference>
<dbReference type="RefSeq" id="WP_004642064.1">
    <property type="nucleotide sequence ID" value="NZ_BKYM01000042.1"/>
</dbReference>
<dbReference type="EMBL" id="RAXU01000032">
    <property type="protein sequence ID" value="RKG30471.1"/>
    <property type="molecule type" value="Genomic_DNA"/>
</dbReference>
<dbReference type="InterPro" id="IPR052712">
    <property type="entry name" value="Acid_resist_chaperone_HdeD"/>
</dbReference>
<feature type="transmembrane region" description="Helical" evidence="1">
    <location>
        <begin position="41"/>
        <end position="58"/>
    </location>
</feature>
<keyword evidence="3" id="KW-1185">Reference proteome</keyword>